<dbReference type="InterPro" id="IPR003740">
    <property type="entry name" value="YitT"/>
</dbReference>
<gene>
    <name evidence="7" type="ORF">E6C76_06985</name>
</gene>
<dbReference type="AlphaFoldDB" id="A0A4S4B261"/>
<dbReference type="Pfam" id="PF02588">
    <property type="entry name" value="YitT_membrane"/>
    <property type="match status" value="1"/>
</dbReference>
<keyword evidence="3 6" id="KW-0812">Transmembrane</keyword>
<dbReference type="RefSeq" id="WP_136347510.1">
    <property type="nucleotide sequence ID" value="NZ_SSOC01000002.1"/>
</dbReference>
<evidence type="ECO:0000256" key="6">
    <source>
        <dbReference type="SAM" id="Phobius"/>
    </source>
</evidence>
<keyword evidence="4 6" id="KW-1133">Transmembrane helix</keyword>
<feature type="transmembrane region" description="Helical" evidence="6">
    <location>
        <begin position="77"/>
        <end position="96"/>
    </location>
</feature>
<dbReference type="GO" id="GO:0005886">
    <property type="term" value="C:plasma membrane"/>
    <property type="evidence" value="ECO:0007669"/>
    <property type="project" value="UniProtKB-SubCell"/>
</dbReference>
<sequence length="204" mass="21961">MSAPNPAAPRHTLFEDIQGLLAGTLFVALAVLFFKQAGLLFGGTAGLTLLAHYATGWNFGLLYFFVSMPFYVFAVRALGWAFTIKTFFAVALLSVLSELLPHFIHLDWMHPVFAALMGGQLAGAGLLMLIRHQSSLGGVGVLAVWLQRTRGWNAGTVQLVADALILSVALIWLSPWLVAISALGAVAVNMVIAINHRPGRYFGV</sequence>
<accession>A0A4S4B261</accession>
<name>A0A4S4B261_9RHOO</name>
<proteinExistence type="predicted"/>
<keyword evidence="2" id="KW-1003">Cell membrane</keyword>
<evidence type="ECO:0000256" key="2">
    <source>
        <dbReference type="ARBA" id="ARBA00022475"/>
    </source>
</evidence>
<comment type="caution">
    <text evidence="7">The sequence shown here is derived from an EMBL/GenBank/DDBJ whole genome shotgun (WGS) entry which is preliminary data.</text>
</comment>
<dbReference type="Proteomes" id="UP000308430">
    <property type="component" value="Unassembled WGS sequence"/>
</dbReference>
<evidence type="ECO:0000256" key="3">
    <source>
        <dbReference type="ARBA" id="ARBA00022692"/>
    </source>
</evidence>
<dbReference type="PANTHER" id="PTHR33545:SF5">
    <property type="entry name" value="UPF0750 MEMBRANE PROTEIN YITT"/>
    <property type="match status" value="1"/>
</dbReference>
<reference evidence="7 8" key="1">
    <citation type="submission" date="2019-04" db="EMBL/GenBank/DDBJ databases">
        <title>Azoarcus nasutitermitis sp. nov. isolated from termite nest.</title>
        <authorList>
            <person name="Lin S.-Y."/>
            <person name="Hameed A."/>
            <person name="Hsu Y.-H."/>
            <person name="Young C.-C."/>
        </authorList>
    </citation>
    <scope>NUCLEOTIDE SEQUENCE [LARGE SCALE GENOMIC DNA]</scope>
    <source>
        <strain evidence="7 8">CC-YHH838</strain>
    </source>
</reference>
<dbReference type="EMBL" id="SSOC01000002">
    <property type="protein sequence ID" value="THF66569.1"/>
    <property type="molecule type" value="Genomic_DNA"/>
</dbReference>
<keyword evidence="5 6" id="KW-0472">Membrane</keyword>
<protein>
    <submittedName>
        <fullName evidence="7">YitT family protein</fullName>
    </submittedName>
</protein>
<feature type="transmembrane region" description="Helical" evidence="6">
    <location>
        <begin position="12"/>
        <end position="34"/>
    </location>
</feature>
<feature type="transmembrane region" description="Helical" evidence="6">
    <location>
        <begin position="40"/>
        <end position="65"/>
    </location>
</feature>
<feature type="transmembrane region" description="Helical" evidence="6">
    <location>
        <begin position="151"/>
        <end position="170"/>
    </location>
</feature>
<dbReference type="PANTHER" id="PTHR33545">
    <property type="entry name" value="UPF0750 MEMBRANE PROTEIN YITT-RELATED"/>
    <property type="match status" value="1"/>
</dbReference>
<evidence type="ECO:0000313" key="8">
    <source>
        <dbReference type="Proteomes" id="UP000308430"/>
    </source>
</evidence>
<evidence type="ECO:0000256" key="4">
    <source>
        <dbReference type="ARBA" id="ARBA00022989"/>
    </source>
</evidence>
<feature type="transmembrane region" description="Helical" evidence="6">
    <location>
        <begin position="176"/>
        <end position="194"/>
    </location>
</feature>
<dbReference type="OrthoDB" id="3296441at2"/>
<feature type="transmembrane region" description="Helical" evidence="6">
    <location>
        <begin position="108"/>
        <end position="130"/>
    </location>
</feature>
<evidence type="ECO:0000313" key="7">
    <source>
        <dbReference type="EMBL" id="THF66569.1"/>
    </source>
</evidence>
<keyword evidence="8" id="KW-1185">Reference proteome</keyword>
<dbReference type="InterPro" id="IPR051461">
    <property type="entry name" value="UPF0750_membrane"/>
</dbReference>
<evidence type="ECO:0000256" key="1">
    <source>
        <dbReference type="ARBA" id="ARBA00004651"/>
    </source>
</evidence>
<comment type="subcellular location">
    <subcellularLocation>
        <location evidence="1">Cell membrane</location>
        <topology evidence="1">Multi-pass membrane protein</topology>
    </subcellularLocation>
</comment>
<organism evidence="7 8">
    <name type="scientific">Pseudothauera nasutitermitis</name>
    <dbReference type="NCBI Taxonomy" id="2565930"/>
    <lineage>
        <taxon>Bacteria</taxon>
        <taxon>Pseudomonadati</taxon>
        <taxon>Pseudomonadota</taxon>
        <taxon>Betaproteobacteria</taxon>
        <taxon>Rhodocyclales</taxon>
        <taxon>Zoogloeaceae</taxon>
        <taxon>Pseudothauera</taxon>
    </lineage>
</organism>
<evidence type="ECO:0000256" key="5">
    <source>
        <dbReference type="ARBA" id="ARBA00023136"/>
    </source>
</evidence>